<dbReference type="EMBL" id="FOLM01000004">
    <property type="protein sequence ID" value="SFC55487.1"/>
    <property type="molecule type" value="Genomic_DNA"/>
</dbReference>
<dbReference type="InterPro" id="IPR001387">
    <property type="entry name" value="Cro/C1-type_HTH"/>
</dbReference>
<dbReference type="InterPro" id="IPR010982">
    <property type="entry name" value="Lambda_DNA-bd_dom_sf"/>
</dbReference>
<evidence type="ECO:0000259" key="1">
    <source>
        <dbReference type="PROSITE" id="PS50943"/>
    </source>
</evidence>
<evidence type="ECO:0000313" key="3">
    <source>
        <dbReference type="Proteomes" id="UP000199207"/>
    </source>
</evidence>
<organism evidence="2 3">
    <name type="scientific">Streptomyces aidingensis</name>
    <dbReference type="NCBI Taxonomy" id="910347"/>
    <lineage>
        <taxon>Bacteria</taxon>
        <taxon>Bacillati</taxon>
        <taxon>Actinomycetota</taxon>
        <taxon>Actinomycetes</taxon>
        <taxon>Kitasatosporales</taxon>
        <taxon>Streptomycetaceae</taxon>
        <taxon>Streptomyces</taxon>
    </lineage>
</organism>
<sequence length="286" mass="31566">MSEADEAQEPVNGAAYFGEEAKALRESLGLSQPKFAERLHYQQAQVSKVENGTVLASEAFATAMDRVAGTPGVYVRLRAKLSKQGHPEWFIPYVELEKTAAKVEDYSNAFVMGALQTPEYAEAVYRAAHPRETDAQIKRRVELRLRRKEILERDNPPLLWVILHESVLRAEVGSPAVMVGQLEHLLTMAASPHVSLQVLRFKAGAPAAGLPFTLLTQDDGATVLYSETTGQGHVNDSATAVRDWTATYERLRASAESEARSLRLIHSIMKEHANEQHAEPARDALG</sequence>
<name>A0A1I1K3F7_9ACTN</name>
<dbReference type="Pfam" id="PF13560">
    <property type="entry name" value="HTH_31"/>
    <property type="match status" value="1"/>
</dbReference>
<evidence type="ECO:0000313" key="2">
    <source>
        <dbReference type="EMBL" id="SFC55487.1"/>
    </source>
</evidence>
<reference evidence="2 3" key="1">
    <citation type="submission" date="2016-10" db="EMBL/GenBank/DDBJ databases">
        <authorList>
            <person name="de Groot N.N."/>
        </authorList>
    </citation>
    <scope>NUCLEOTIDE SEQUENCE [LARGE SCALE GENOMIC DNA]</scope>
    <source>
        <strain evidence="2 3">CGMCC 4.5739</strain>
    </source>
</reference>
<dbReference type="InterPro" id="IPR043917">
    <property type="entry name" value="DUF5753"/>
</dbReference>
<protein>
    <submittedName>
        <fullName evidence="2">Helix-turn-helix domain-containing protein</fullName>
    </submittedName>
</protein>
<dbReference type="Proteomes" id="UP000199207">
    <property type="component" value="Unassembled WGS sequence"/>
</dbReference>
<dbReference type="AlphaFoldDB" id="A0A1I1K3F7"/>
<dbReference type="GO" id="GO:0003677">
    <property type="term" value="F:DNA binding"/>
    <property type="evidence" value="ECO:0007669"/>
    <property type="project" value="InterPro"/>
</dbReference>
<dbReference type="RefSeq" id="WP_093838365.1">
    <property type="nucleotide sequence ID" value="NZ_FOLM01000004.1"/>
</dbReference>
<dbReference type="SUPFAM" id="SSF47413">
    <property type="entry name" value="lambda repressor-like DNA-binding domains"/>
    <property type="match status" value="1"/>
</dbReference>
<dbReference type="Pfam" id="PF19054">
    <property type="entry name" value="DUF5753"/>
    <property type="match status" value="1"/>
</dbReference>
<dbReference type="OrthoDB" id="2897536at2"/>
<dbReference type="Gene3D" id="1.10.260.40">
    <property type="entry name" value="lambda repressor-like DNA-binding domains"/>
    <property type="match status" value="1"/>
</dbReference>
<feature type="domain" description="HTH cro/C1-type" evidence="1">
    <location>
        <begin position="22"/>
        <end position="52"/>
    </location>
</feature>
<dbReference type="PROSITE" id="PS50943">
    <property type="entry name" value="HTH_CROC1"/>
    <property type="match status" value="1"/>
</dbReference>
<gene>
    <name evidence="2" type="ORF">SAMN05421773_10475</name>
</gene>
<proteinExistence type="predicted"/>
<keyword evidence="3" id="KW-1185">Reference proteome</keyword>
<dbReference type="CDD" id="cd00093">
    <property type="entry name" value="HTH_XRE"/>
    <property type="match status" value="1"/>
</dbReference>
<dbReference type="STRING" id="910347.SAMN05421773_10475"/>
<accession>A0A1I1K3F7</accession>
<dbReference type="SMART" id="SM00530">
    <property type="entry name" value="HTH_XRE"/>
    <property type="match status" value="1"/>
</dbReference>